<evidence type="ECO:0000313" key="2">
    <source>
        <dbReference type="Proteomes" id="UP000247465"/>
    </source>
</evidence>
<accession>A0A2Z4AHJ5</accession>
<dbReference type="AlphaFoldDB" id="A0A2Z4AHJ5"/>
<organism evidence="1 2">
    <name type="scientific">Candidatus Moanibacter tarae</name>
    <dbReference type="NCBI Taxonomy" id="2200854"/>
    <lineage>
        <taxon>Bacteria</taxon>
        <taxon>Pseudomonadati</taxon>
        <taxon>Verrucomicrobiota</taxon>
        <taxon>Opitutia</taxon>
        <taxon>Puniceicoccales</taxon>
        <taxon>Puniceicoccales incertae sedis</taxon>
        <taxon>Candidatus Moanibacter</taxon>
    </lineage>
</organism>
<dbReference type="Proteomes" id="UP000247465">
    <property type="component" value="Chromosome"/>
</dbReference>
<reference evidence="1 2" key="1">
    <citation type="submission" date="2018-06" db="EMBL/GenBank/DDBJ databases">
        <title>Draft Genome Sequence of a Novel Marine Bacterium Related to the Verrucomicrobia.</title>
        <authorList>
            <person name="Vosseberg J."/>
            <person name="Martijn J."/>
            <person name="Ettema T.J.G."/>
        </authorList>
    </citation>
    <scope>NUCLEOTIDE SEQUENCE [LARGE SCALE GENOMIC DNA]</scope>
    <source>
        <strain evidence="1">TARA_B100001123</strain>
    </source>
</reference>
<evidence type="ECO:0000313" key="1">
    <source>
        <dbReference type="EMBL" id="AWT60676.1"/>
    </source>
</evidence>
<dbReference type="KEGG" id="mtar:DF168_01894"/>
<protein>
    <submittedName>
        <fullName evidence="1">Uncharacterized protein</fullName>
    </submittedName>
</protein>
<sequence>MLNFADQCLDMARSTLGHSLDSINEDGSISPFGNETARLEEPGHAVLAMGEFYRLTNESQLGEHDLIDLSARCITAQAFTEQSNENGLAFAALGLLSFGASKDRNPIWERLLDPTREQLADRLLCRTNNSGSLQAFNVAKAAARFSMGLAKQDETSNLIDRFIEGISHNSSANYCDDVPEKGIGGTFDLQGILSFVFIRQVLQLHANINLRERKLPSLRTFAEKYIRIMPDIVRQDGLGWIYGKGIGAYGQMHCISIILQGMRDGWISEERKHLYFDILRRLFQFFFMTYLDQEQGFLVIRDEERGADAENTTRLANLDGARCFCQWARLARAIGGEMIPETVTERTRGRFVIFDKSNRKEQGVFLYQDTVSGLQIQVPLVGAGSEKTSDSLSFPHCPGIFDWPTDCYMPIMIPELTFGDQIIIPSYYGKRCVTGLGLRKSFYFRFEQPELITKDEKLVPGLGSSKVSWTFSENKVTSEFIFSVKNQVQMDRMRYVLAIAAPHSVYRLSTSYTLGSEGLRCIVLKDDFQASWAETEVVTDESRYKTCYGNIHYLQILKRDYPLIMRPGQQYRLSISFQPDIAFADE</sequence>
<proteinExistence type="predicted"/>
<name>A0A2Z4AHJ5_9BACT</name>
<dbReference type="EMBL" id="CP029803">
    <property type="protein sequence ID" value="AWT60676.1"/>
    <property type="molecule type" value="Genomic_DNA"/>
</dbReference>
<gene>
    <name evidence="1" type="ORF">DF168_01894</name>
</gene>